<sequence length="98" mass="11098">MELVVIGCILLVALSSVRFVFGFASRIVSFFVRTFIRLVFILIFIVGAIWAYDYYKVYQNRVRIDAESGQSMNSSNSGGNRDPQSPTVIDQVIEIIKK</sequence>
<dbReference type="EMBL" id="QEWQ01000004">
    <property type="protein sequence ID" value="PWD80757.1"/>
    <property type="molecule type" value="Genomic_DNA"/>
</dbReference>
<protein>
    <submittedName>
        <fullName evidence="3">Uncharacterized protein</fullName>
    </submittedName>
</protein>
<dbReference type="OrthoDB" id="9854676at2"/>
<reference evidence="4" key="1">
    <citation type="submission" date="2018-05" db="EMBL/GenBank/DDBJ databases">
        <title>Ignatzschineria dubaiensis sp. nov., isolated from necrotic foot tissues of dromedaries (Camelus dromedarius) and associated maggots in Dubai, United Arab Emirates.</title>
        <authorList>
            <person name="Tsang C.C."/>
            <person name="Tang J.Y.M."/>
            <person name="Fong J.Y.H."/>
            <person name="Kinne J."/>
            <person name="Lee H.H."/>
            <person name="Joseph M."/>
            <person name="Jose S."/>
            <person name="Schuster R.K."/>
            <person name="Tang Y."/>
            <person name="Sivakumar S."/>
            <person name="Chen J.H.K."/>
            <person name="Teng J.L.L."/>
            <person name="Lau S.K.P."/>
            <person name="Wernery U."/>
            <person name="Woo P.C.Y."/>
        </authorList>
    </citation>
    <scope>NUCLEOTIDE SEQUENCE [LARGE SCALE GENOMIC DNA]</scope>
    <source>
        <strain evidence="4">KCTC 22644</strain>
    </source>
</reference>
<evidence type="ECO:0000313" key="4">
    <source>
        <dbReference type="Proteomes" id="UP000245020"/>
    </source>
</evidence>
<proteinExistence type="predicted"/>
<accession>A0A2U2ADR2</accession>
<gene>
    <name evidence="3" type="ORF">DC083_06510</name>
</gene>
<evidence type="ECO:0000313" key="3">
    <source>
        <dbReference type="EMBL" id="PWD80757.1"/>
    </source>
</evidence>
<dbReference type="AlphaFoldDB" id="A0A2U2ADR2"/>
<keyword evidence="4" id="KW-1185">Reference proteome</keyword>
<evidence type="ECO:0000256" key="2">
    <source>
        <dbReference type="SAM" id="Phobius"/>
    </source>
</evidence>
<dbReference type="RefSeq" id="WP_109189413.1">
    <property type="nucleotide sequence ID" value="NZ_BMYA01000002.1"/>
</dbReference>
<dbReference type="Proteomes" id="UP000245020">
    <property type="component" value="Unassembled WGS sequence"/>
</dbReference>
<name>A0A2U2ADR2_9GAMM</name>
<organism evidence="3 4">
    <name type="scientific">Ignatzschineria ureiclastica</name>
    <dbReference type="NCBI Taxonomy" id="472582"/>
    <lineage>
        <taxon>Bacteria</taxon>
        <taxon>Pseudomonadati</taxon>
        <taxon>Pseudomonadota</taxon>
        <taxon>Gammaproteobacteria</taxon>
        <taxon>Cardiobacteriales</taxon>
        <taxon>Ignatzschineriaceae</taxon>
        <taxon>Ignatzschineria</taxon>
    </lineage>
</organism>
<feature type="transmembrane region" description="Helical" evidence="2">
    <location>
        <begin position="35"/>
        <end position="55"/>
    </location>
</feature>
<keyword evidence="2" id="KW-0472">Membrane</keyword>
<evidence type="ECO:0000256" key="1">
    <source>
        <dbReference type="SAM" id="MobiDB-lite"/>
    </source>
</evidence>
<feature type="region of interest" description="Disordered" evidence="1">
    <location>
        <begin position="69"/>
        <end position="89"/>
    </location>
</feature>
<feature type="compositionally biased region" description="Low complexity" evidence="1">
    <location>
        <begin position="69"/>
        <end position="80"/>
    </location>
</feature>
<keyword evidence="2" id="KW-0812">Transmembrane</keyword>
<keyword evidence="2" id="KW-1133">Transmembrane helix</keyword>
<comment type="caution">
    <text evidence="3">The sequence shown here is derived from an EMBL/GenBank/DDBJ whole genome shotgun (WGS) entry which is preliminary data.</text>
</comment>